<comment type="caution">
    <text evidence="2">The sequence shown here is derived from an EMBL/GenBank/DDBJ whole genome shotgun (WGS) entry which is preliminary data.</text>
</comment>
<evidence type="ECO:0000313" key="3">
    <source>
        <dbReference type="Proteomes" id="UP000769766"/>
    </source>
</evidence>
<feature type="chain" id="PRO_5037779531" evidence="1">
    <location>
        <begin position="26"/>
        <end position="155"/>
    </location>
</feature>
<sequence length="155" mass="17606">MLRKGFGIVLILVFLGCVLPPPSHATSAWEDDSKGAILLLPIKLPWYTVKFLFYELPKSLFYELPEETAERFEGPQPYKPKVAQLIEEMNDEDLLVKDFLFLELRKETGQGLPTHSFSGPEGQKASVLWWNRWWRMHQGGLPGQISNASGKDSSS</sequence>
<accession>A0A932CSJ6</accession>
<dbReference type="EMBL" id="JACPRF010000406">
    <property type="protein sequence ID" value="MBI2877837.1"/>
    <property type="molecule type" value="Genomic_DNA"/>
</dbReference>
<dbReference type="AlphaFoldDB" id="A0A932CSJ6"/>
<feature type="signal peptide" evidence="1">
    <location>
        <begin position="1"/>
        <end position="25"/>
    </location>
</feature>
<evidence type="ECO:0000256" key="1">
    <source>
        <dbReference type="SAM" id="SignalP"/>
    </source>
</evidence>
<gene>
    <name evidence="2" type="ORF">HYY20_13260</name>
</gene>
<organism evidence="2 3">
    <name type="scientific">Tectimicrobiota bacterium</name>
    <dbReference type="NCBI Taxonomy" id="2528274"/>
    <lineage>
        <taxon>Bacteria</taxon>
        <taxon>Pseudomonadati</taxon>
        <taxon>Nitrospinota/Tectimicrobiota group</taxon>
        <taxon>Candidatus Tectimicrobiota</taxon>
    </lineage>
</organism>
<proteinExistence type="predicted"/>
<protein>
    <submittedName>
        <fullName evidence="2">Uncharacterized protein</fullName>
    </submittedName>
</protein>
<keyword evidence="1" id="KW-0732">Signal</keyword>
<name>A0A932CSJ6_UNCTE</name>
<reference evidence="2" key="1">
    <citation type="submission" date="2020-07" db="EMBL/GenBank/DDBJ databases">
        <title>Huge and variable diversity of episymbiotic CPR bacteria and DPANN archaea in groundwater ecosystems.</title>
        <authorList>
            <person name="He C.Y."/>
            <person name="Keren R."/>
            <person name="Whittaker M."/>
            <person name="Farag I.F."/>
            <person name="Doudna J."/>
            <person name="Cate J.H.D."/>
            <person name="Banfield J.F."/>
        </authorList>
    </citation>
    <scope>NUCLEOTIDE SEQUENCE</scope>
    <source>
        <strain evidence="2">NC_groundwater_672_Ag_B-0.1um_62_36</strain>
    </source>
</reference>
<dbReference type="PROSITE" id="PS51257">
    <property type="entry name" value="PROKAR_LIPOPROTEIN"/>
    <property type="match status" value="1"/>
</dbReference>
<evidence type="ECO:0000313" key="2">
    <source>
        <dbReference type="EMBL" id="MBI2877837.1"/>
    </source>
</evidence>
<dbReference type="Proteomes" id="UP000769766">
    <property type="component" value="Unassembled WGS sequence"/>
</dbReference>